<keyword evidence="13" id="KW-0732">Signal</keyword>
<feature type="signal peptide" evidence="13">
    <location>
        <begin position="1"/>
        <end position="26"/>
    </location>
</feature>
<protein>
    <recommendedName>
        <fullName evidence="3">Molybdate-anion transporter</fullName>
    </recommendedName>
    <alternativeName>
        <fullName evidence="10">Major facilitator superfamily domain-containing protein 5</fullName>
    </alternativeName>
    <alternativeName>
        <fullName evidence="11">Molybdate transporter 2 homolog</fullName>
    </alternativeName>
</protein>
<evidence type="ECO:0000313" key="15">
    <source>
        <dbReference type="Proteomes" id="UP001159363"/>
    </source>
</evidence>
<evidence type="ECO:0000256" key="9">
    <source>
        <dbReference type="ARBA" id="ARBA00023136"/>
    </source>
</evidence>
<keyword evidence="15" id="KW-1185">Reference proteome</keyword>
<evidence type="ECO:0000256" key="1">
    <source>
        <dbReference type="ARBA" id="ARBA00003019"/>
    </source>
</evidence>
<feature type="chain" id="PRO_5045519817" description="Molybdate-anion transporter" evidence="13">
    <location>
        <begin position="27"/>
        <end position="458"/>
    </location>
</feature>
<evidence type="ECO:0000256" key="3">
    <source>
        <dbReference type="ARBA" id="ARBA00021242"/>
    </source>
</evidence>
<keyword evidence="7 12" id="KW-1133">Transmembrane helix</keyword>
<feature type="transmembrane region" description="Helical" evidence="12">
    <location>
        <begin position="129"/>
        <end position="151"/>
    </location>
</feature>
<evidence type="ECO:0000256" key="5">
    <source>
        <dbReference type="ARBA" id="ARBA00022475"/>
    </source>
</evidence>
<comment type="caution">
    <text evidence="14">The sequence shown here is derived from an EMBL/GenBank/DDBJ whole genome shotgun (WGS) entry which is preliminary data.</text>
</comment>
<feature type="transmembrane region" description="Helical" evidence="12">
    <location>
        <begin position="340"/>
        <end position="362"/>
    </location>
</feature>
<comment type="subcellular location">
    <subcellularLocation>
        <location evidence="2">Cell membrane</location>
        <topology evidence="2">Multi-pass membrane protein</topology>
    </subcellularLocation>
</comment>
<evidence type="ECO:0000256" key="13">
    <source>
        <dbReference type="SAM" id="SignalP"/>
    </source>
</evidence>
<dbReference type="PANTHER" id="PTHR23516:SF1">
    <property type="entry name" value="MOLYBDATE-ANION TRANSPORTER"/>
    <property type="match status" value="1"/>
</dbReference>
<feature type="transmembrane region" description="Helical" evidence="12">
    <location>
        <begin position="374"/>
        <end position="396"/>
    </location>
</feature>
<keyword evidence="4" id="KW-0813">Transport</keyword>
<dbReference type="InterPro" id="IPR008509">
    <property type="entry name" value="MOT2/MFSD5"/>
</dbReference>
<feature type="transmembrane region" description="Helical" evidence="12">
    <location>
        <begin position="202"/>
        <end position="220"/>
    </location>
</feature>
<feature type="transmembrane region" description="Helical" evidence="12">
    <location>
        <begin position="76"/>
        <end position="99"/>
    </location>
</feature>
<evidence type="ECO:0000256" key="6">
    <source>
        <dbReference type="ARBA" id="ARBA00022692"/>
    </source>
</evidence>
<dbReference type="Gene3D" id="1.20.1250.20">
    <property type="entry name" value="MFS general substrate transporter like domains"/>
    <property type="match status" value="1"/>
</dbReference>
<accession>A0ABQ9IN72</accession>
<dbReference type="Proteomes" id="UP001159363">
    <property type="component" value="Chromosome 1"/>
</dbReference>
<reference evidence="14 15" key="1">
    <citation type="submission" date="2023-02" db="EMBL/GenBank/DDBJ databases">
        <title>LHISI_Scaffold_Assembly.</title>
        <authorList>
            <person name="Stuart O.P."/>
            <person name="Cleave R."/>
            <person name="Magrath M.J.L."/>
            <person name="Mikheyev A.S."/>
        </authorList>
    </citation>
    <scope>NUCLEOTIDE SEQUENCE [LARGE SCALE GENOMIC DNA]</scope>
    <source>
        <strain evidence="14">Daus_M_001</strain>
        <tissue evidence="14">Leg muscle</tissue>
    </source>
</reference>
<evidence type="ECO:0000256" key="12">
    <source>
        <dbReference type="SAM" id="Phobius"/>
    </source>
</evidence>
<dbReference type="CDD" id="cd17487">
    <property type="entry name" value="MFS_MFSD5_like"/>
    <property type="match status" value="1"/>
</dbReference>
<evidence type="ECO:0000313" key="14">
    <source>
        <dbReference type="EMBL" id="KAJ8897610.1"/>
    </source>
</evidence>
<keyword evidence="6 12" id="KW-0812">Transmembrane</keyword>
<feature type="transmembrane region" description="Helical" evidence="12">
    <location>
        <begin position="284"/>
        <end position="306"/>
    </location>
</feature>
<feature type="transmembrane region" description="Helical" evidence="12">
    <location>
        <begin position="172"/>
        <end position="190"/>
    </location>
</feature>
<dbReference type="InterPro" id="IPR036259">
    <property type="entry name" value="MFS_trans_sf"/>
</dbReference>
<evidence type="ECO:0000256" key="11">
    <source>
        <dbReference type="ARBA" id="ARBA00032555"/>
    </source>
</evidence>
<sequence>MLVIAVLCVLGVFSFILHTIATRAEAAADSGSSTSFHQLQQKFFIVYFLATFSDWLQGPYVYKLYSYYGYSEEQIAVLYVVGFASSVTFGTLVGALADLFGRKKMCITYSILYSVCCLTKVTSNYQVLLLGRVLGGISTSILFSTFEAWYVHQHVEKYSYNIAWTNQTFSKATFYNGLLAILAGIVSNLMAEWLDLGPLAPFIFAVPCLILAGIVTSLTWEENNLKQSQPRGLAICQSLHVIFSGGNSSLLLLGIIQSLLESVMYIFVFLWTPILEPMRPPLGIVFSCFMVCIMIGSSLYSFLLSWGWQSDDLLTGSMVLAFVALATCAVATCHTNIPPYTQICFVAFLLFEIAVGAYYPAITYLRSEVIPEEYRAGIISWFRVPMNLLTCASLMWLRKGHDNNNSANNMDSSSYVTFFMCACFLLLASGFSRYFSQTYRKKMLRNTRVVSEAREALI</sequence>
<gene>
    <name evidence="14" type="ORF">PR048_002959</name>
</gene>
<keyword evidence="5" id="KW-1003">Cell membrane</keyword>
<dbReference type="PANTHER" id="PTHR23516">
    <property type="entry name" value="SAM (S-ADENOSYL METHIONINE) TRANSPORTER"/>
    <property type="match status" value="1"/>
</dbReference>
<keyword evidence="8" id="KW-0406">Ion transport</keyword>
<proteinExistence type="predicted"/>
<feature type="transmembrane region" description="Helical" evidence="12">
    <location>
        <begin position="250"/>
        <end position="272"/>
    </location>
</feature>
<evidence type="ECO:0000256" key="4">
    <source>
        <dbReference type="ARBA" id="ARBA00022448"/>
    </source>
</evidence>
<organism evidence="14 15">
    <name type="scientific">Dryococelus australis</name>
    <dbReference type="NCBI Taxonomy" id="614101"/>
    <lineage>
        <taxon>Eukaryota</taxon>
        <taxon>Metazoa</taxon>
        <taxon>Ecdysozoa</taxon>
        <taxon>Arthropoda</taxon>
        <taxon>Hexapoda</taxon>
        <taxon>Insecta</taxon>
        <taxon>Pterygota</taxon>
        <taxon>Neoptera</taxon>
        <taxon>Polyneoptera</taxon>
        <taxon>Phasmatodea</taxon>
        <taxon>Verophasmatodea</taxon>
        <taxon>Anareolatae</taxon>
        <taxon>Phasmatidae</taxon>
        <taxon>Eurycanthinae</taxon>
        <taxon>Dryococelus</taxon>
    </lineage>
</organism>
<keyword evidence="9 12" id="KW-0472">Membrane</keyword>
<dbReference type="EMBL" id="JARBHB010000001">
    <property type="protein sequence ID" value="KAJ8897610.1"/>
    <property type="molecule type" value="Genomic_DNA"/>
</dbReference>
<evidence type="ECO:0000256" key="7">
    <source>
        <dbReference type="ARBA" id="ARBA00022989"/>
    </source>
</evidence>
<evidence type="ECO:0000256" key="8">
    <source>
        <dbReference type="ARBA" id="ARBA00023065"/>
    </source>
</evidence>
<feature type="transmembrane region" description="Helical" evidence="12">
    <location>
        <begin position="313"/>
        <end position="334"/>
    </location>
</feature>
<comment type="function">
    <text evidence="1">Mediates high-affinity intracellular uptake of the rare oligo-element molybdenum.</text>
</comment>
<feature type="transmembrane region" description="Helical" evidence="12">
    <location>
        <begin position="416"/>
        <end position="435"/>
    </location>
</feature>
<evidence type="ECO:0000256" key="2">
    <source>
        <dbReference type="ARBA" id="ARBA00004651"/>
    </source>
</evidence>
<dbReference type="SUPFAM" id="SSF103473">
    <property type="entry name" value="MFS general substrate transporter"/>
    <property type="match status" value="1"/>
</dbReference>
<name>A0ABQ9IN72_9NEOP</name>
<dbReference type="Pfam" id="PF05631">
    <property type="entry name" value="MFS_5"/>
    <property type="match status" value="1"/>
</dbReference>
<evidence type="ECO:0000256" key="10">
    <source>
        <dbReference type="ARBA" id="ARBA00030646"/>
    </source>
</evidence>